<dbReference type="PROSITE" id="PS50102">
    <property type="entry name" value="RRM"/>
    <property type="match status" value="1"/>
</dbReference>
<dbReference type="InterPro" id="IPR048289">
    <property type="entry name" value="RRM2_NsCP33-like"/>
</dbReference>
<dbReference type="SUPFAM" id="SSF54928">
    <property type="entry name" value="RNA-binding domain, RBD"/>
    <property type="match status" value="1"/>
</dbReference>
<dbReference type="EMBL" id="CM029040">
    <property type="protein sequence ID" value="KAG2633485.1"/>
    <property type="molecule type" value="Genomic_DNA"/>
</dbReference>
<protein>
    <recommendedName>
        <fullName evidence="4">RRM domain-containing protein</fullName>
    </recommendedName>
</protein>
<evidence type="ECO:0000259" key="4">
    <source>
        <dbReference type="PROSITE" id="PS50102"/>
    </source>
</evidence>
<dbReference type="FunFam" id="3.30.70.330:FF:000631">
    <property type="entry name" value="Glycine-rich RNA-binding protein 3, mitochondrial"/>
    <property type="match status" value="1"/>
</dbReference>
<gene>
    <name evidence="5" type="ORF">PVAP13_2NG170200</name>
</gene>
<dbReference type="CDD" id="cd21608">
    <property type="entry name" value="RRM2_NsCP33_like"/>
    <property type="match status" value="1"/>
</dbReference>
<name>A0A8T0VG63_PANVG</name>
<dbReference type="SMART" id="SM00360">
    <property type="entry name" value="RRM"/>
    <property type="match status" value="1"/>
</dbReference>
<dbReference type="GO" id="GO:0003723">
    <property type="term" value="F:RNA binding"/>
    <property type="evidence" value="ECO:0007669"/>
    <property type="project" value="UniProtKB-UniRule"/>
</dbReference>
<dbReference type="InterPro" id="IPR012677">
    <property type="entry name" value="Nucleotide-bd_a/b_plait_sf"/>
</dbReference>
<feature type="domain" description="RRM" evidence="4">
    <location>
        <begin position="68"/>
        <end position="146"/>
    </location>
</feature>
<sequence>MYCTPMFYTESAPLSLGSSDICSYRLPICVICRVILDMAFLQKVGNLVKRSTGASSSLYQAVRCMSSSKLFIGGISYGTDEHSLRDAFASYGQVIEARIIMDRETGRSRGFGFVTYTSTEEAAAAITGMDGKDLQGRIVKVTYAHDRGSRLGGGGGGGYGGGGYGGGGGYSGGGYGRGGGGYGGGSYGGSGGYGGGGYNNDGTAGSGYNTGGSYGVSQGGQGGYGVDAGYTGGTGGYNATPSNYSGDSFNQGGGTTSAYEGGNYGQSSDTFADNASNNAAVGKLDDLLSDLKVDGAGEAEGEVEAEDMKAEGQDDFSQDDLKDEDEPDKANKSS</sequence>
<evidence type="ECO:0000313" key="6">
    <source>
        <dbReference type="Proteomes" id="UP000823388"/>
    </source>
</evidence>
<feature type="region of interest" description="Disordered" evidence="3">
    <location>
        <begin position="293"/>
        <end position="334"/>
    </location>
</feature>
<accession>A0A8T0VG63</accession>
<evidence type="ECO:0000256" key="2">
    <source>
        <dbReference type="PROSITE-ProRule" id="PRU00176"/>
    </source>
</evidence>
<evidence type="ECO:0000256" key="1">
    <source>
        <dbReference type="ARBA" id="ARBA00022884"/>
    </source>
</evidence>
<dbReference type="Pfam" id="PF00076">
    <property type="entry name" value="RRM_1"/>
    <property type="match status" value="1"/>
</dbReference>
<dbReference type="Proteomes" id="UP000823388">
    <property type="component" value="Chromosome 2N"/>
</dbReference>
<comment type="caution">
    <text evidence="5">The sequence shown here is derived from an EMBL/GenBank/DDBJ whole genome shotgun (WGS) entry which is preliminary data.</text>
</comment>
<dbReference type="InterPro" id="IPR035979">
    <property type="entry name" value="RBD_domain_sf"/>
</dbReference>
<dbReference type="PRINTS" id="PR01228">
    <property type="entry name" value="EGGSHELL"/>
</dbReference>
<feature type="compositionally biased region" description="Acidic residues" evidence="3">
    <location>
        <begin position="313"/>
        <end position="327"/>
    </location>
</feature>
<keyword evidence="1 2" id="KW-0694">RNA-binding</keyword>
<evidence type="ECO:0000256" key="3">
    <source>
        <dbReference type="SAM" id="MobiDB-lite"/>
    </source>
</evidence>
<organism evidence="5 6">
    <name type="scientific">Panicum virgatum</name>
    <name type="common">Blackwell switchgrass</name>
    <dbReference type="NCBI Taxonomy" id="38727"/>
    <lineage>
        <taxon>Eukaryota</taxon>
        <taxon>Viridiplantae</taxon>
        <taxon>Streptophyta</taxon>
        <taxon>Embryophyta</taxon>
        <taxon>Tracheophyta</taxon>
        <taxon>Spermatophyta</taxon>
        <taxon>Magnoliopsida</taxon>
        <taxon>Liliopsida</taxon>
        <taxon>Poales</taxon>
        <taxon>Poaceae</taxon>
        <taxon>PACMAD clade</taxon>
        <taxon>Panicoideae</taxon>
        <taxon>Panicodae</taxon>
        <taxon>Paniceae</taxon>
        <taxon>Panicinae</taxon>
        <taxon>Panicum</taxon>
        <taxon>Panicum sect. Hiantes</taxon>
    </lineage>
</organism>
<dbReference type="InterPro" id="IPR000504">
    <property type="entry name" value="RRM_dom"/>
</dbReference>
<proteinExistence type="predicted"/>
<dbReference type="Gene3D" id="3.30.70.330">
    <property type="match status" value="1"/>
</dbReference>
<keyword evidence="6" id="KW-1185">Reference proteome</keyword>
<dbReference type="AlphaFoldDB" id="A0A8T0VG63"/>
<evidence type="ECO:0000313" key="5">
    <source>
        <dbReference type="EMBL" id="KAG2633485.1"/>
    </source>
</evidence>
<dbReference type="InterPro" id="IPR052462">
    <property type="entry name" value="SLIRP/GR-RBP-like"/>
</dbReference>
<reference evidence="5" key="1">
    <citation type="submission" date="2020-05" db="EMBL/GenBank/DDBJ databases">
        <title>WGS assembly of Panicum virgatum.</title>
        <authorList>
            <person name="Lovell J.T."/>
            <person name="Jenkins J."/>
            <person name="Shu S."/>
            <person name="Juenger T.E."/>
            <person name="Schmutz J."/>
        </authorList>
    </citation>
    <scope>NUCLEOTIDE SEQUENCE</scope>
    <source>
        <strain evidence="5">AP13</strain>
    </source>
</reference>
<dbReference type="PANTHER" id="PTHR48027">
    <property type="entry name" value="HETEROGENEOUS NUCLEAR RIBONUCLEOPROTEIN 87F-RELATED"/>
    <property type="match status" value="1"/>
</dbReference>